<keyword evidence="2" id="KW-0472">Membrane</keyword>
<accession>A0A512D9Z9</accession>
<dbReference type="Proteomes" id="UP000321181">
    <property type="component" value="Unassembled WGS sequence"/>
</dbReference>
<dbReference type="RefSeq" id="WP_146900957.1">
    <property type="nucleotide sequence ID" value="NZ_BAAARM010000002.1"/>
</dbReference>
<keyword evidence="1" id="KW-0175">Coiled coil</keyword>
<dbReference type="AlphaFoldDB" id="A0A512D9Z9"/>
<comment type="caution">
    <text evidence="3">The sequence shown here is derived from an EMBL/GenBank/DDBJ whole genome shotgun (WGS) entry which is preliminary data.</text>
</comment>
<reference evidence="3 4" key="1">
    <citation type="submission" date="2019-07" db="EMBL/GenBank/DDBJ databases">
        <title>Whole genome shotgun sequence of Cellulomonas aerilata NBRC 106308.</title>
        <authorList>
            <person name="Hosoyama A."/>
            <person name="Uohara A."/>
            <person name="Ohji S."/>
            <person name="Ichikawa N."/>
        </authorList>
    </citation>
    <scope>NUCLEOTIDE SEQUENCE [LARGE SCALE GENOMIC DNA]</scope>
    <source>
        <strain evidence="3 4">NBRC 106308</strain>
    </source>
</reference>
<proteinExistence type="predicted"/>
<keyword evidence="2" id="KW-0812">Transmembrane</keyword>
<evidence type="ECO:0000256" key="1">
    <source>
        <dbReference type="SAM" id="Coils"/>
    </source>
</evidence>
<dbReference type="EMBL" id="BJYY01000007">
    <property type="protein sequence ID" value="GEO33299.1"/>
    <property type="molecule type" value="Genomic_DNA"/>
</dbReference>
<name>A0A512D9Z9_9CELL</name>
<evidence type="ECO:0000313" key="4">
    <source>
        <dbReference type="Proteomes" id="UP000321181"/>
    </source>
</evidence>
<feature type="transmembrane region" description="Helical" evidence="2">
    <location>
        <begin position="224"/>
        <end position="244"/>
    </location>
</feature>
<evidence type="ECO:0000313" key="3">
    <source>
        <dbReference type="EMBL" id="GEO33299.1"/>
    </source>
</evidence>
<gene>
    <name evidence="3" type="ORF">CAE01nite_10240</name>
</gene>
<feature type="coiled-coil region" evidence="1">
    <location>
        <begin position="252"/>
        <end position="279"/>
    </location>
</feature>
<evidence type="ECO:0008006" key="5">
    <source>
        <dbReference type="Google" id="ProtNLM"/>
    </source>
</evidence>
<keyword evidence="4" id="KW-1185">Reference proteome</keyword>
<keyword evidence="2" id="KW-1133">Transmembrane helix</keyword>
<organism evidence="3 4">
    <name type="scientific">Cellulomonas aerilata</name>
    <dbReference type="NCBI Taxonomy" id="515326"/>
    <lineage>
        <taxon>Bacteria</taxon>
        <taxon>Bacillati</taxon>
        <taxon>Actinomycetota</taxon>
        <taxon>Actinomycetes</taxon>
        <taxon>Micrococcales</taxon>
        <taxon>Cellulomonadaceae</taxon>
        <taxon>Cellulomonas</taxon>
    </lineage>
</organism>
<evidence type="ECO:0000256" key="2">
    <source>
        <dbReference type="SAM" id="Phobius"/>
    </source>
</evidence>
<dbReference type="OrthoDB" id="3444343at2"/>
<protein>
    <recommendedName>
        <fullName evidence="5">Hydrolytic protein</fullName>
    </recommendedName>
</protein>
<sequence length="430" mass="44531">MATTATLDPSPVTLDPGGVATVPLQIHNSGTIVEGYRLEVVGPAVGWASVEPAEVTLYPDTSATATVMFFPPRSADVAAGELRYGVRVVPDAHPEQAVVPEGAVEVLPFSDTTAELIPRTSHGRRSARVRVAVDNRGNRPVTVALRASDQARLVSFDVRPEVSTVAPGQATFVDVRVRPDTTIWRGPARTLPYTAVVDPRDGTSVTLDGTYVQEPMVPHSLVKALVLALLLLLALAALWVYLLAPRVESAAQAAAAEQVEQAEAKAEQATAAAEEAGAAAGAAQGSATSAGQAAEQAAVTAGQTAPPAVQTPVGERLQVATDGSGSASFPIPDGSTLQLTDIVLSNPQGDFGRVVVEVGERELFDSALENFRDLDYHFITPIVGSGGQELTITVDCNTVGAPPGAEPPDECDTSMYFGGLLVTPAPAPAP</sequence>